<dbReference type="EMBL" id="CP009506">
    <property type="protein sequence ID" value="AKB27659.1"/>
    <property type="molecule type" value="Genomic_DNA"/>
</dbReference>
<gene>
    <name evidence="2" type="ORF">MSSIT_0940</name>
</gene>
<dbReference type="PANTHER" id="PTHR37292:SF2">
    <property type="entry name" value="DUF262 DOMAIN-CONTAINING PROTEIN"/>
    <property type="match status" value="1"/>
</dbReference>
<dbReference type="GeneID" id="24859726"/>
<dbReference type="RefSeq" id="WP_052721519.1">
    <property type="nucleotide sequence ID" value="NZ_CP009506.1"/>
</dbReference>
<sequence>MSYQKTTIKKVIEDIDQNKIYLPALQRKFVWNKRQIELLFDSLMRNYPFGTFLFWRLHRKKAENYVFYEFLKEYDERNPYNRRKTGAFLHEEIVGVLDGQQRLSSMYIGLMGTHAEKARYKRVSNPNAYEKMCLYLNLLSLPYEIDEEDNIKINEEQNFEFRFLTEEGARSSVTRKVTGENGTFSEEIPMFWMKVGKVLSWRNEPEFDRIVDDFQKQCRTEAQKEAILQNKRFIKRALDTLHRRMHRDELINYFEVARDDLEDILKIFVRVNSGGTVLSKTDLLFSTIVATWDNGREQIEKLLKKINEKGDGFSFGNEYLMRCCLVLSDGPVVYKVNSFKSENVEKIRNEWPQIAAAIEKTVDLLAEFGFNGSVLSSQNATIIIAYFLYKGGSINKESKEGIQKYLIHALLNGIYGSQQDQLITELRKAFREEVKNDTNGIAYRGRYRDFSFEDVLEIKLPQQKSLAVTEDDIERFLHYKKGLGAFLVLSLLYPQLRYNEVIFHQDHIHPATGFNEEKYREMKIPQDQWQDWYDLRDCVPNLQLMSGRQNSTKNATPFKEWFMQMDESDRTAFSKNNYLPDDVDLDFENFIVFFKQRKEKLRLELRKVLKVQALTAGQLAVLTDWDGHNDEIDEQEYATSGGFSE</sequence>
<dbReference type="OrthoDB" id="240912at2157"/>
<dbReference type="InterPro" id="IPR004919">
    <property type="entry name" value="GmrSD_N"/>
</dbReference>
<dbReference type="AlphaFoldDB" id="A0A0E3P4Y9"/>
<evidence type="ECO:0000259" key="1">
    <source>
        <dbReference type="Pfam" id="PF03235"/>
    </source>
</evidence>
<evidence type="ECO:0000313" key="2">
    <source>
        <dbReference type="EMBL" id="AKB27659.1"/>
    </source>
</evidence>
<dbReference type="Pfam" id="PF03235">
    <property type="entry name" value="GmrSD_N"/>
    <property type="match status" value="1"/>
</dbReference>
<protein>
    <recommendedName>
        <fullName evidence="1">GmrSD restriction endonucleases N-terminal domain-containing protein</fullName>
    </recommendedName>
</protein>
<feature type="domain" description="GmrSD restriction endonucleases N-terminal" evidence="1">
    <location>
        <begin position="8"/>
        <end position="287"/>
    </location>
</feature>
<organism evidence="2 3">
    <name type="scientific">Methanosarcina siciliae T4/M</name>
    <dbReference type="NCBI Taxonomy" id="1434120"/>
    <lineage>
        <taxon>Archaea</taxon>
        <taxon>Methanobacteriati</taxon>
        <taxon>Methanobacteriota</taxon>
        <taxon>Stenosarchaea group</taxon>
        <taxon>Methanomicrobia</taxon>
        <taxon>Methanosarcinales</taxon>
        <taxon>Methanosarcinaceae</taxon>
        <taxon>Methanosarcina</taxon>
    </lineage>
</organism>
<proteinExistence type="predicted"/>
<reference evidence="2 3" key="1">
    <citation type="submission" date="2014-07" db="EMBL/GenBank/DDBJ databases">
        <title>Methanogenic archaea and the global carbon cycle.</title>
        <authorList>
            <person name="Henriksen J.R."/>
            <person name="Luke J."/>
            <person name="Reinhart S."/>
            <person name="Benedict M.N."/>
            <person name="Youngblut N.D."/>
            <person name="Metcalf M.E."/>
            <person name="Whitaker R.J."/>
            <person name="Metcalf W.W."/>
        </authorList>
    </citation>
    <scope>NUCLEOTIDE SEQUENCE [LARGE SCALE GENOMIC DNA]</scope>
    <source>
        <strain evidence="2 3">T4/M</strain>
    </source>
</reference>
<dbReference type="PANTHER" id="PTHR37292">
    <property type="entry name" value="VNG6097C"/>
    <property type="match status" value="1"/>
</dbReference>
<dbReference type="KEGG" id="msw:MSSIT_0940"/>
<accession>A0A0E3P4Y9</accession>
<dbReference type="Proteomes" id="UP000033111">
    <property type="component" value="Chromosome"/>
</dbReference>
<evidence type="ECO:0000313" key="3">
    <source>
        <dbReference type="Proteomes" id="UP000033111"/>
    </source>
</evidence>
<dbReference type="PATRIC" id="fig|1434120.4.peg.1191"/>
<keyword evidence="3" id="KW-1185">Reference proteome</keyword>
<name>A0A0E3P4Y9_9EURY</name>
<dbReference type="HOGENOM" id="CLU_034828_2_0_2"/>